<gene>
    <name evidence="3" type="ORF">JIN81_08325</name>
</gene>
<organism evidence="3 4">
    <name type="scientific">Haloferula rosea</name>
    <dbReference type="NCBI Taxonomy" id="490093"/>
    <lineage>
        <taxon>Bacteria</taxon>
        <taxon>Pseudomonadati</taxon>
        <taxon>Verrucomicrobiota</taxon>
        <taxon>Verrucomicrobiia</taxon>
        <taxon>Verrucomicrobiales</taxon>
        <taxon>Verrucomicrobiaceae</taxon>
        <taxon>Haloferula</taxon>
    </lineage>
</organism>
<comment type="caution">
    <text evidence="3">The sequence shown here is derived from an EMBL/GenBank/DDBJ whole genome shotgun (WGS) entry which is preliminary data.</text>
</comment>
<dbReference type="AlphaFoldDB" id="A0A934RCE2"/>
<dbReference type="EMBL" id="JAENII010000005">
    <property type="protein sequence ID" value="MBK1827022.1"/>
    <property type="molecule type" value="Genomic_DNA"/>
</dbReference>
<evidence type="ECO:0000256" key="1">
    <source>
        <dbReference type="SAM" id="Phobius"/>
    </source>
</evidence>
<keyword evidence="3" id="KW-0540">Nuclease</keyword>
<sequence length="285" mass="31330">MGRFHWAAELFVHYQIQYAVAAAILGAGFVLLKSWRGVLVCVFLLISPAWRIGSLYRGGPAGDGEQQLRVVTYNVLGVNDGHAAVIDWLGQVDADVIYLCETNDGWLRSLSELHSRYPHRVEEGGLLNRGYCLLSRFPVEEVRQLQMDGPIVKVRLLTPGGHLTVVGTHPMPPTRRRLAALNRACLRAAIQQAVEAEDPVLLVGDLNASRWAHALRPLFEAGFRDTSEGFGYQATWMRHTGVLAIPIDHVFSRGLGVPVDRRVGPAMGSDHSPVIVDFPGWGGNS</sequence>
<dbReference type="Gene3D" id="3.60.10.10">
    <property type="entry name" value="Endonuclease/exonuclease/phosphatase"/>
    <property type="match status" value="1"/>
</dbReference>
<reference evidence="3" key="1">
    <citation type="submission" date="2021-01" db="EMBL/GenBank/DDBJ databases">
        <title>Modified the classification status of verrucomicrobia.</title>
        <authorList>
            <person name="Feng X."/>
        </authorList>
    </citation>
    <scope>NUCLEOTIDE SEQUENCE</scope>
    <source>
        <strain evidence="3">KCTC 22201</strain>
    </source>
</reference>
<keyword evidence="4" id="KW-1185">Reference proteome</keyword>
<proteinExistence type="predicted"/>
<evidence type="ECO:0000259" key="2">
    <source>
        <dbReference type="Pfam" id="PF03372"/>
    </source>
</evidence>
<dbReference type="Proteomes" id="UP000658278">
    <property type="component" value="Unassembled WGS sequence"/>
</dbReference>
<feature type="domain" description="Endonuclease/exonuclease/phosphatase" evidence="2">
    <location>
        <begin position="71"/>
        <end position="271"/>
    </location>
</feature>
<keyword evidence="1" id="KW-1133">Transmembrane helix</keyword>
<evidence type="ECO:0000313" key="4">
    <source>
        <dbReference type="Proteomes" id="UP000658278"/>
    </source>
</evidence>
<dbReference type="SUPFAM" id="SSF56219">
    <property type="entry name" value="DNase I-like"/>
    <property type="match status" value="1"/>
</dbReference>
<accession>A0A934RCE2</accession>
<evidence type="ECO:0000313" key="3">
    <source>
        <dbReference type="EMBL" id="MBK1827022.1"/>
    </source>
</evidence>
<keyword evidence="1" id="KW-0472">Membrane</keyword>
<feature type="transmembrane region" description="Helical" evidence="1">
    <location>
        <begin position="20"/>
        <end position="46"/>
    </location>
</feature>
<dbReference type="RefSeq" id="WP_200278470.1">
    <property type="nucleotide sequence ID" value="NZ_JAENII010000005.1"/>
</dbReference>
<dbReference type="GO" id="GO:0004519">
    <property type="term" value="F:endonuclease activity"/>
    <property type="evidence" value="ECO:0007669"/>
    <property type="project" value="UniProtKB-KW"/>
</dbReference>
<dbReference type="Pfam" id="PF03372">
    <property type="entry name" value="Exo_endo_phos"/>
    <property type="match status" value="1"/>
</dbReference>
<keyword evidence="3" id="KW-0255">Endonuclease</keyword>
<name>A0A934RCE2_9BACT</name>
<dbReference type="InterPro" id="IPR036691">
    <property type="entry name" value="Endo/exonu/phosph_ase_sf"/>
</dbReference>
<protein>
    <submittedName>
        <fullName evidence="3">Endonuclease/exonuclease/phosphatase family protein</fullName>
    </submittedName>
</protein>
<keyword evidence="3" id="KW-0378">Hydrolase</keyword>
<dbReference type="InterPro" id="IPR005135">
    <property type="entry name" value="Endo/exonuclease/phosphatase"/>
</dbReference>
<keyword evidence="1" id="KW-0812">Transmembrane</keyword>